<feature type="region of interest" description="Disordered" evidence="1">
    <location>
        <begin position="84"/>
        <end position="113"/>
    </location>
</feature>
<dbReference type="EMBL" id="MLJW01003083">
    <property type="protein sequence ID" value="OIQ72906.1"/>
    <property type="molecule type" value="Genomic_DNA"/>
</dbReference>
<comment type="caution">
    <text evidence="2">The sequence shown here is derived from an EMBL/GenBank/DDBJ whole genome shotgun (WGS) entry which is preliminary data.</text>
</comment>
<organism evidence="2">
    <name type="scientific">mine drainage metagenome</name>
    <dbReference type="NCBI Taxonomy" id="410659"/>
    <lineage>
        <taxon>unclassified sequences</taxon>
        <taxon>metagenomes</taxon>
        <taxon>ecological metagenomes</taxon>
    </lineage>
</organism>
<feature type="region of interest" description="Disordered" evidence="1">
    <location>
        <begin position="191"/>
        <end position="226"/>
    </location>
</feature>
<sequence length="226" mass="24302">MHAGAQRLQRVAVKAVEQLAPQRRLPRLRGRQRLRLAACVAQHVGAGGPVGQPVGAVDLVLVEQIGDALRQLPAARRVGAGGQLAAAGSLRQPRQQAQQAPRHRRLVQRRSGGQLRAEHLAVQPPQEASRELDAAGRADAERRRLRGLEPVAGGVALHQHDLLLERAQRPALDAAHQQRVQVLEPVAVQHQQPRSDCIERHAASSPARGWSPGRPAPSPATTASIT</sequence>
<accession>A0A1J5PP16</accession>
<name>A0A1J5PP16_9ZZZZ</name>
<feature type="compositionally biased region" description="Low complexity" evidence="1">
    <location>
        <begin position="84"/>
        <end position="100"/>
    </location>
</feature>
<reference evidence="2" key="1">
    <citation type="submission" date="2016-10" db="EMBL/GenBank/DDBJ databases">
        <title>Sequence of Gallionella enrichment culture.</title>
        <authorList>
            <person name="Poehlein A."/>
            <person name="Muehling M."/>
            <person name="Daniel R."/>
        </authorList>
    </citation>
    <scope>NUCLEOTIDE SEQUENCE</scope>
</reference>
<evidence type="ECO:0000256" key="1">
    <source>
        <dbReference type="SAM" id="MobiDB-lite"/>
    </source>
</evidence>
<dbReference type="AlphaFoldDB" id="A0A1J5PP16"/>
<gene>
    <name evidence="2" type="ORF">GALL_454650</name>
</gene>
<feature type="region of interest" description="Disordered" evidence="1">
    <location>
        <begin position="119"/>
        <end position="138"/>
    </location>
</feature>
<feature type="compositionally biased region" description="Basic and acidic residues" evidence="1">
    <location>
        <begin position="128"/>
        <end position="138"/>
    </location>
</feature>
<proteinExistence type="predicted"/>
<evidence type="ECO:0000313" key="2">
    <source>
        <dbReference type="EMBL" id="OIQ72906.1"/>
    </source>
</evidence>
<protein>
    <submittedName>
        <fullName evidence="2">Uncharacterized protein</fullName>
    </submittedName>
</protein>